<keyword evidence="7" id="KW-0411">Iron-sulfur</keyword>
<dbReference type="GO" id="GO:0005634">
    <property type="term" value="C:nucleus"/>
    <property type="evidence" value="ECO:0007669"/>
    <property type="project" value="TreeGrafter"/>
</dbReference>
<keyword evidence="4" id="KW-0479">Metal-binding</keyword>
<keyword evidence="11" id="KW-1185">Reference proteome</keyword>
<comment type="caution">
    <text evidence="10">The sequence shown here is derived from an EMBL/GenBank/DDBJ whole genome shotgun (WGS) entry which is preliminary data.</text>
</comment>
<feature type="domain" description="Aminotransferase class V" evidence="9">
    <location>
        <begin position="58"/>
        <end position="237"/>
    </location>
</feature>
<evidence type="ECO:0000256" key="8">
    <source>
        <dbReference type="RuleBase" id="RU004504"/>
    </source>
</evidence>
<dbReference type="PANTHER" id="PTHR11601">
    <property type="entry name" value="CYSTEINE DESULFURYLASE FAMILY MEMBER"/>
    <property type="match status" value="1"/>
</dbReference>
<comment type="similarity">
    <text evidence="2">Belongs to the class-V pyridoxal-phosphate-dependent aminotransferase family. NifS/IscS subfamily.</text>
</comment>
<dbReference type="GO" id="GO:0005829">
    <property type="term" value="C:cytosol"/>
    <property type="evidence" value="ECO:0007669"/>
    <property type="project" value="TreeGrafter"/>
</dbReference>
<dbReference type="GO" id="GO:0031071">
    <property type="term" value="F:cysteine desulfurase activity"/>
    <property type="evidence" value="ECO:0007669"/>
    <property type="project" value="UniProtKB-EC"/>
</dbReference>
<accession>A0A0L7L4U2</accession>
<evidence type="ECO:0000313" key="11">
    <source>
        <dbReference type="Proteomes" id="UP000037510"/>
    </source>
</evidence>
<dbReference type="InterPro" id="IPR015421">
    <property type="entry name" value="PyrdxlP-dep_Trfase_major"/>
</dbReference>
<dbReference type="Gene3D" id="3.40.640.10">
    <property type="entry name" value="Type I PLP-dependent aspartate aminotransferase-like (Major domain)"/>
    <property type="match status" value="2"/>
</dbReference>
<evidence type="ECO:0000256" key="7">
    <source>
        <dbReference type="ARBA" id="ARBA00023014"/>
    </source>
</evidence>
<dbReference type="EC" id="2.8.1.7" evidence="3"/>
<dbReference type="Pfam" id="PF00266">
    <property type="entry name" value="Aminotran_5"/>
    <property type="match status" value="2"/>
</dbReference>
<keyword evidence="6" id="KW-0408">Iron</keyword>
<dbReference type="GO" id="GO:0016226">
    <property type="term" value="P:iron-sulfur cluster assembly"/>
    <property type="evidence" value="ECO:0007669"/>
    <property type="project" value="TreeGrafter"/>
</dbReference>
<feature type="non-terminal residue" evidence="10">
    <location>
        <position position="247"/>
    </location>
</feature>
<proteinExistence type="inferred from homology"/>
<evidence type="ECO:0000256" key="2">
    <source>
        <dbReference type="ARBA" id="ARBA00006490"/>
    </source>
</evidence>
<feature type="domain" description="Aminotransferase class V" evidence="9">
    <location>
        <begin position="3"/>
        <end position="57"/>
    </location>
</feature>
<dbReference type="GO" id="GO:0046872">
    <property type="term" value="F:metal ion binding"/>
    <property type="evidence" value="ECO:0007669"/>
    <property type="project" value="UniProtKB-KW"/>
</dbReference>
<dbReference type="Gene3D" id="3.90.1150.10">
    <property type="entry name" value="Aspartate Aminotransferase, domain 1"/>
    <property type="match status" value="1"/>
</dbReference>
<dbReference type="InterPro" id="IPR020578">
    <property type="entry name" value="Aminotrans_V_PyrdxlP_BS"/>
</dbReference>
<name>A0A0L7L4U2_OPEBR</name>
<evidence type="ECO:0000256" key="1">
    <source>
        <dbReference type="ARBA" id="ARBA00001933"/>
    </source>
</evidence>
<evidence type="ECO:0000256" key="4">
    <source>
        <dbReference type="ARBA" id="ARBA00022723"/>
    </source>
</evidence>
<dbReference type="SUPFAM" id="SSF53383">
    <property type="entry name" value="PLP-dependent transferases"/>
    <property type="match status" value="1"/>
</dbReference>
<keyword evidence="5" id="KW-0663">Pyridoxal phosphate</keyword>
<dbReference type="EMBL" id="JTDY01002995">
    <property type="protein sequence ID" value="KOB70351.1"/>
    <property type="molecule type" value="Genomic_DNA"/>
</dbReference>
<dbReference type="GO" id="GO:0005739">
    <property type="term" value="C:mitochondrion"/>
    <property type="evidence" value="ECO:0007669"/>
    <property type="project" value="TreeGrafter"/>
</dbReference>
<dbReference type="AlphaFoldDB" id="A0A0L7L4U2"/>
<dbReference type="InterPro" id="IPR000192">
    <property type="entry name" value="Aminotrans_V_dom"/>
</dbReference>
<dbReference type="Proteomes" id="UP000037510">
    <property type="component" value="Unassembled WGS sequence"/>
</dbReference>
<protein>
    <recommendedName>
        <fullName evidence="3">cysteine desulfurase</fullName>
        <ecNumber evidence="3">2.8.1.7</ecNumber>
    </recommendedName>
</protein>
<dbReference type="STRING" id="104452.A0A0L7L4U2"/>
<evidence type="ECO:0000256" key="6">
    <source>
        <dbReference type="ARBA" id="ARBA00023004"/>
    </source>
</evidence>
<organism evidence="10 11">
    <name type="scientific">Operophtera brumata</name>
    <name type="common">Winter moth</name>
    <name type="synonym">Phalaena brumata</name>
    <dbReference type="NCBI Taxonomy" id="104452"/>
    <lineage>
        <taxon>Eukaryota</taxon>
        <taxon>Metazoa</taxon>
        <taxon>Ecdysozoa</taxon>
        <taxon>Arthropoda</taxon>
        <taxon>Hexapoda</taxon>
        <taxon>Insecta</taxon>
        <taxon>Pterygota</taxon>
        <taxon>Neoptera</taxon>
        <taxon>Endopterygota</taxon>
        <taxon>Lepidoptera</taxon>
        <taxon>Glossata</taxon>
        <taxon>Ditrysia</taxon>
        <taxon>Geometroidea</taxon>
        <taxon>Geometridae</taxon>
        <taxon>Larentiinae</taxon>
        <taxon>Operophtera</taxon>
    </lineage>
</organism>
<dbReference type="GO" id="GO:0051536">
    <property type="term" value="F:iron-sulfur cluster binding"/>
    <property type="evidence" value="ECO:0007669"/>
    <property type="project" value="UniProtKB-KW"/>
</dbReference>
<gene>
    <name evidence="10" type="ORF">OBRU01_11755</name>
</gene>
<dbReference type="PANTHER" id="PTHR11601:SF34">
    <property type="entry name" value="CYSTEINE DESULFURASE"/>
    <property type="match status" value="1"/>
</dbReference>
<dbReference type="PROSITE" id="PS00595">
    <property type="entry name" value="AA_TRANSFER_CLASS_5"/>
    <property type="match status" value="1"/>
</dbReference>
<evidence type="ECO:0000313" key="10">
    <source>
        <dbReference type="EMBL" id="KOB70351.1"/>
    </source>
</evidence>
<dbReference type="InterPro" id="IPR015422">
    <property type="entry name" value="PyrdxlP-dep_Trfase_small"/>
</dbReference>
<evidence type="ECO:0000256" key="5">
    <source>
        <dbReference type="ARBA" id="ARBA00022898"/>
    </source>
</evidence>
<sequence length="247" mass="27281">MLPYFVSYHGNPHSRTHTYGWESESAVEKAREQVANLIGADPKEIIFTSGATESNNISEHKCVLDSCRALEGEGFKVTYLPVQQNGIIDLQELEKSLTPETSLVSIMTVNNEIGVMQPVQEIGAICKSKKVFFHTDAAQAVGKVPLDVNKMSIDLMSISGHKVYGPKGVGALFIRRRPRVRVEPIQSGGGQERGMRSGTVPTPLVVGLGAACEIAEREISYDHAWMEKLSQRFLDKIYSKLTHVIRN</sequence>
<evidence type="ECO:0000259" key="9">
    <source>
        <dbReference type="Pfam" id="PF00266"/>
    </source>
</evidence>
<reference evidence="10 11" key="1">
    <citation type="journal article" date="2015" name="Genome Biol. Evol.">
        <title>The genome of winter moth (Operophtera brumata) provides a genomic perspective on sexual dimorphism and phenology.</title>
        <authorList>
            <person name="Derks M.F."/>
            <person name="Smit S."/>
            <person name="Salis L."/>
            <person name="Schijlen E."/>
            <person name="Bossers A."/>
            <person name="Mateman C."/>
            <person name="Pijl A.S."/>
            <person name="de Ridder D."/>
            <person name="Groenen M.A."/>
            <person name="Visser M.E."/>
            <person name="Megens H.J."/>
        </authorList>
    </citation>
    <scope>NUCLEOTIDE SEQUENCE [LARGE SCALE GENOMIC DNA]</scope>
    <source>
        <strain evidence="10">WM2013NL</strain>
        <tissue evidence="10">Head and thorax</tissue>
    </source>
</reference>
<comment type="cofactor">
    <cofactor evidence="1 8">
        <name>pyridoxal 5'-phosphate</name>
        <dbReference type="ChEBI" id="CHEBI:597326"/>
    </cofactor>
</comment>
<evidence type="ECO:0000256" key="3">
    <source>
        <dbReference type="ARBA" id="ARBA00012239"/>
    </source>
</evidence>
<dbReference type="InterPro" id="IPR015424">
    <property type="entry name" value="PyrdxlP-dep_Trfase"/>
</dbReference>